<keyword evidence="5" id="KW-0539">Nucleus</keyword>
<dbReference type="EMBL" id="JACMSC010000008">
    <property type="protein sequence ID" value="KAG6511599.1"/>
    <property type="molecule type" value="Genomic_DNA"/>
</dbReference>
<dbReference type="GO" id="GO:0045893">
    <property type="term" value="P:positive regulation of DNA-templated transcription"/>
    <property type="evidence" value="ECO:0007669"/>
    <property type="project" value="TreeGrafter"/>
</dbReference>
<evidence type="ECO:0000256" key="1">
    <source>
        <dbReference type="ARBA" id="ARBA00004123"/>
    </source>
</evidence>
<dbReference type="SUPFAM" id="SSF57959">
    <property type="entry name" value="Leucine zipper domain"/>
    <property type="match status" value="1"/>
</dbReference>
<feature type="domain" description="BZIP" evidence="7">
    <location>
        <begin position="28"/>
        <end position="91"/>
    </location>
</feature>
<dbReference type="SMART" id="SM00338">
    <property type="entry name" value="BRLZ"/>
    <property type="match status" value="1"/>
</dbReference>
<evidence type="ECO:0000259" key="7">
    <source>
        <dbReference type="PROSITE" id="PS50217"/>
    </source>
</evidence>
<evidence type="ECO:0000313" key="8">
    <source>
        <dbReference type="EMBL" id="KAG6511599.1"/>
    </source>
</evidence>
<keyword evidence="9" id="KW-1185">Reference proteome</keyword>
<accession>A0A8J5GYT2</accession>
<dbReference type="PANTHER" id="PTHR45764:SF76">
    <property type="entry name" value="OS02G0132500 PROTEIN"/>
    <property type="match status" value="1"/>
</dbReference>
<evidence type="ECO:0000256" key="2">
    <source>
        <dbReference type="ARBA" id="ARBA00023015"/>
    </source>
</evidence>
<dbReference type="PROSITE" id="PS00036">
    <property type="entry name" value="BZIP_BASIC"/>
    <property type="match status" value="1"/>
</dbReference>
<evidence type="ECO:0000256" key="4">
    <source>
        <dbReference type="ARBA" id="ARBA00023163"/>
    </source>
</evidence>
<evidence type="ECO:0000256" key="3">
    <source>
        <dbReference type="ARBA" id="ARBA00023125"/>
    </source>
</evidence>
<dbReference type="Proteomes" id="UP000734854">
    <property type="component" value="Unassembled WGS sequence"/>
</dbReference>
<dbReference type="FunFam" id="1.20.5.170:FF:000020">
    <property type="entry name" value="BZIP transcription factor"/>
    <property type="match status" value="1"/>
</dbReference>
<dbReference type="InterPro" id="IPR046347">
    <property type="entry name" value="bZIP_sf"/>
</dbReference>
<name>A0A8J5GYT2_ZINOF</name>
<gene>
    <name evidence="8" type="ORF">ZIOFF_029672</name>
</gene>
<feature type="compositionally biased region" description="Low complexity" evidence="6">
    <location>
        <begin position="1"/>
        <end position="19"/>
    </location>
</feature>
<dbReference type="Pfam" id="PF00170">
    <property type="entry name" value="bZIP_1"/>
    <property type="match status" value="1"/>
</dbReference>
<organism evidence="8 9">
    <name type="scientific">Zingiber officinale</name>
    <name type="common">Ginger</name>
    <name type="synonym">Amomum zingiber</name>
    <dbReference type="NCBI Taxonomy" id="94328"/>
    <lineage>
        <taxon>Eukaryota</taxon>
        <taxon>Viridiplantae</taxon>
        <taxon>Streptophyta</taxon>
        <taxon>Embryophyta</taxon>
        <taxon>Tracheophyta</taxon>
        <taxon>Spermatophyta</taxon>
        <taxon>Magnoliopsida</taxon>
        <taxon>Liliopsida</taxon>
        <taxon>Zingiberales</taxon>
        <taxon>Zingiberaceae</taxon>
        <taxon>Zingiber</taxon>
    </lineage>
</organism>
<keyword evidence="3" id="KW-0238">DNA-binding</keyword>
<keyword evidence="2" id="KW-0805">Transcription regulation</keyword>
<dbReference type="GO" id="GO:0046982">
    <property type="term" value="F:protein heterodimerization activity"/>
    <property type="evidence" value="ECO:0007669"/>
    <property type="project" value="UniProtKB-ARBA"/>
</dbReference>
<dbReference type="PROSITE" id="PS50217">
    <property type="entry name" value="BZIP"/>
    <property type="match status" value="1"/>
</dbReference>
<dbReference type="Gene3D" id="1.20.5.170">
    <property type="match status" value="1"/>
</dbReference>
<dbReference type="GO" id="GO:0005634">
    <property type="term" value="C:nucleus"/>
    <property type="evidence" value="ECO:0007669"/>
    <property type="project" value="UniProtKB-SubCell"/>
</dbReference>
<proteinExistence type="predicted"/>
<feature type="region of interest" description="Disordered" evidence="6">
    <location>
        <begin position="1"/>
        <end position="51"/>
    </location>
</feature>
<comment type="caution">
    <text evidence="8">The sequence shown here is derived from an EMBL/GenBank/DDBJ whole genome shotgun (WGS) entry which is preliminary data.</text>
</comment>
<dbReference type="PANTHER" id="PTHR45764">
    <property type="entry name" value="BZIP TRANSCRIPTION FACTOR 44"/>
    <property type="match status" value="1"/>
</dbReference>
<dbReference type="GO" id="GO:0000976">
    <property type="term" value="F:transcription cis-regulatory region binding"/>
    <property type="evidence" value="ECO:0007669"/>
    <property type="project" value="TreeGrafter"/>
</dbReference>
<dbReference type="CDD" id="cd14702">
    <property type="entry name" value="bZIP_plant_GBF1"/>
    <property type="match status" value="1"/>
</dbReference>
<evidence type="ECO:0000313" key="9">
    <source>
        <dbReference type="Proteomes" id="UP000734854"/>
    </source>
</evidence>
<dbReference type="AlphaFoldDB" id="A0A8J5GYT2"/>
<evidence type="ECO:0000256" key="5">
    <source>
        <dbReference type="ARBA" id="ARBA00023242"/>
    </source>
</evidence>
<comment type="subcellular location">
    <subcellularLocation>
        <location evidence="1">Nucleus</location>
    </subcellularLocation>
</comment>
<reference evidence="8 9" key="1">
    <citation type="submission" date="2020-08" db="EMBL/GenBank/DDBJ databases">
        <title>Plant Genome Project.</title>
        <authorList>
            <person name="Zhang R.-G."/>
        </authorList>
    </citation>
    <scope>NUCLEOTIDE SEQUENCE [LARGE SCALE GENOMIC DNA]</scope>
    <source>
        <tissue evidence="8">Rhizome</tissue>
    </source>
</reference>
<keyword evidence="4" id="KW-0804">Transcription</keyword>
<evidence type="ECO:0000256" key="6">
    <source>
        <dbReference type="SAM" id="MobiDB-lite"/>
    </source>
</evidence>
<sequence>MASTSGTSSGSSLLHNSGSEPVLQAVMDRKKRKRMLSNRESARRSRMRKQKKLSDLIAEVNQLKKENSQILTVLSITTRRYSTLEAQNSILKAQLMKLSSELQYFSKMSHNITSNSFSSNMALCDRPHLMESFTNSSNMGYISQLIIASAEDMLYY</sequence>
<dbReference type="GO" id="GO:0003700">
    <property type="term" value="F:DNA-binding transcription factor activity"/>
    <property type="evidence" value="ECO:0007669"/>
    <property type="project" value="InterPro"/>
</dbReference>
<protein>
    <recommendedName>
        <fullName evidence="7">BZIP domain-containing protein</fullName>
    </recommendedName>
</protein>
<dbReference type="InterPro" id="IPR045314">
    <property type="entry name" value="bZIP_plant_GBF1"/>
</dbReference>
<dbReference type="InterPro" id="IPR004827">
    <property type="entry name" value="bZIP"/>
</dbReference>